<sequence>MRQLKLIVEQFLAYAEMQAIAEKPMYMRDWVQKLRLILTMNEKNILEHAGKISHKLAVSKATKEYEAYKIRQREIEHFNDIKQLDQDIKQIQNSKQQ</sequence>
<evidence type="ECO:0000313" key="1">
    <source>
        <dbReference type="EMBL" id="SQH72364.1"/>
    </source>
</evidence>
<dbReference type="PANTHER" id="PTHR35810:SF1">
    <property type="entry name" value="CYTOPLASMIC PROTEIN"/>
    <property type="match status" value="1"/>
</dbReference>
<dbReference type="AlphaFoldDB" id="A0A2X4PEX9"/>
<name>A0A2X4PEX9_9PORP</name>
<reference evidence="1 2" key="1">
    <citation type="submission" date="2018-06" db="EMBL/GenBank/DDBJ databases">
        <authorList>
            <consortium name="Pathogen Informatics"/>
            <person name="Doyle S."/>
        </authorList>
    </citation>
    <scope>NUCLEOTIDE SEQUENCE [LARGE SCALE GENOMIC DNA]</scope>
    <source>
        <strain evidence="1 2">NCTC12858</strain>
    </source>
</reference>
<dbReference type="Pfam" id="PF13310">
    <property type="entry name" value="Virulence_RhuM"/>
    <property type="match status" value="1"/>
</dbReference>
<dbReference type="InterPro" id="IPR011204">
    <property type="entry name" value="Virulence_RhuM-like"/>
</dbReference>
<accession>A0A2X4PEX9</accession>
<dbReference type="KEGG" id="pcre:NCTC12858_00178"/>
<keyword evidence="2" id="KW-1185">Reference proteome</keyword>
<proteinExistence type="predicted"/>
<protein>
    <submittedName>
        <fullName evidence="1">Virulence protein</fullName>
    </submittedName>
</protein>
<evidence type="ECO:0000313" key="2">
    <source>
        <dbReference type="Proteomes" id="UP000249300"/>
    </source>
</evidence>
<organism evidence="1 2">
    <name type="scientific">Porphyromonas crevioricanis</name>
    <dbReference type="NCBI Taxonomy" id="393921"/>
    <lineage>
        <taxon>Bacteria</taxon>
        <taxon>Pseudomonadati</taxon>
        <taxon>Bacteroidota</taxon>
        <taxon>Bacteroidia</taxon>
        <taxon>Bacteroidales</taxon>
        <taxon>Porphyromonadaceae</taxon>
        <taxon>Porphyromonas</taxon>
    </lineage>
</organism>
<dbReference type="EMBL" id="LS483447">
    <property type="protein sequence ID" value="SQH72364.1"/>
    <property type="molecule type" value="Genomic_DNA"/>
</dbReference>
<dbReference type="PANTHER" id="PTHR35810">
    <property type="entry name" value="CYTOPLASMIC PROTEIN-RELATED"/>
    <property type="match status" value="1"/>
</dbReference>
<dbReference type="Proteomes" id="UP000249300">
    <property type="component" value="Chromosome 1"/>
</dbReference>
<gene>
    <name evidence="1" type="ORF">NCTC12858_00178</name>
</gene>